<dbReference type="InterPro" id="IPR033431">
    <property type="entry name" value="DUF5126"/>
</dbReference>
<feature type="domain" description="Fibronectin type-III" evidence="1">
    <location>
        <begin position="43"/>
        <end position="136"/>
    </location>
</feature>
<dbReference type="Gene3D" id="2.60.40.10">
    <property type="entry name" value="Immunoglobulins"/>
    <property type="match status" value="1"/>
</dbReference>
<name>A0A1G8BWA7_9SPHI</name>
<dbReference type="Pfam" id="PF16323">
    <property type="entry name" value="DUF4959"/>
    <property type="match status" value="1"/>
</dbReference>
<evidence type="ECO:0000313" key="2">
    <source>
        <dbReference type="EMBL" id="SDH37517.1"/>
    </source>
</evidence>
<dbReference type="InterPro" id="IPR003961">
    <property type="entry name" value="FN3_dom"/>
</dbReference>
<accession>A0A1G8BWA7</accession>
<dbReference type="AlphaFoldDB" id="A0A1G8BWA7"/>
<dbReference type="Pfam" id="PF16391">
    <property type="entry name" value="DUF5000"/>
    <property type="match status" value="1"/>
</dbReference>
<dbReference type="InterPro" id="IPR032164">
    <property type="entry name" value="DUF5000"/>
</dbReference>
<gene>
    <name evidence="2" type="ORF">SAMN05192573_10977</name>
</gene>
<dbReference type="Gene3D" id="2.60.120.260">
    <property type="entry name" value="Galactose-binding domain-like"/>
    <property type="match status" value="1"/>
</dbReference>
<keyword evidence="3" id="KW-1185">Reference proteome</keyword>
<dbReference type="PROSITE" id="PS50853">
    <property type="entry name" value="FN3"/>
    <property type="match status" value="1"/>
</dbReference>
<dbReference type="InterPro" id="IPR013783">
    <property type="entry name" value="Ig-like_fold"/>
</dbReference>
<dbReference type="Pfam" id="PF17166">
    <property type="entry name" value="DUF5126"/>
    <property type="match status" value="1"/>
</dbReference>
<organism evidence="2 3">
    <name type="scientific">Mucilaginibacter gossypii</name>
    <dbReference type="NCBI Taxonomy" id="551996"/>
    <lineage>
        <taxon>Bacteria</taxon>
        <taxon>Pseudomonadati</taxon>
        <taxon>Bacteroidota</taxon>
        <taxon>Sphingobacteriia</taxon>
        <taxon>Sphingobacteriales</taxon>
        <taxon>Sphingobacteriaceae</taxon>
        <taxon>Mucilaginibacter</taxon>
    </lineage>
</organism>
<evidence type="ECO:0000313" key="3">
    <source>
        <dbReference type="Proteomes" id="UP000199705"/>
    </source>
</evidence>
<dbReference type="STRING" id="551996.SAMN05192573_10977"/>
<evidence type="ECO:0000259" key="1">
    <source>
        <dbReference type="PROSITE" id="PS50853"/>
    </source>
</evidence>
<dbReference type="Proteomes" id="UP000199705">
    <property type="component" value="Unassembled WGS sequence"/>
</dbReference>
<reference evidence="3" key="1">
    <citation type="submission" date="2016-10" db="EMBL/GenBank/DDBJ databases">
        <authorList>
            <person name="Varghese N."/>
            <person name="Submissions S."/>
        </authorList>
    </citation>
    <scope>NUCLEOTIDE SEQUENCE [LARGE SCALE GENOMIC DNA]</scope>
    <source>
        <strain evidence="3">Gh-67</strain>
    </source>
</reference>
<protein>
    <recommendedName>
        <fullName evidence="1">Fibronectin type-III domain-containing protein</fullName>
    </recommendedName>
</protein>
<proteinExistence type="predicted"/>
<sequence>MEIILKYKIMKKILFRCYIVLIVLLANSCKQDELAPIVNDHTPPGPVSKVTVTNLNGAAKISYTIPTDGDLLYIKAVYAIKKGEARETKVSRYNSDLTVDGFGNSMDYQVKLYAVDKGENVSAPVEVTVHPLTPPLKLTRDSLTVTPDFGGINVKFTNSTKASLAIVVLANDSLGEFAPILTNYTNLQKGNFSTRNLPAKPTKFGIYTRDRWGNLSDTLLVTVTPLFEELLDRTKIKGIALPTDAPLGPQYGGGIDELFDGDVTNAGGYYHTGDASKMPQQFTYDMGVTAKLSRLSYFMREGFFYSLHNPRVVEIWGTNTINPDGSYDGWTLLASHTQIKPSGLPEGQLSQDDIDAARAGETITFPLDAPKVRYIRFRTLKNWSNGSYVNFNEIMMWGDTK</sequence>
<dbReference type="InterPro" id="IPR032527">
    <property type="entry name" value="DUF4959"/>
</dbReference>
<dbReference type="InterPro" id="IPR008979">
    <property type="entry name" value="Galactose-bd-like_sf"/>
</dbReference>
<dbReference type="SUPFAM" id="SSF49785">
    <property type="entry name" value="Galactose-binding domain-like"/>
    <property type="match status" value="1"/>
</dbReference>
<dbReference type="EMBL" id="FNCG01000009">
    <property type="protein sequence ID" value="SDH37517.1"/>
    <property type="molecule type" value="Genomic_DNA"/>
</dbReference>